<dbReference type="PROSITE" id="PS50109">
    <property type="entry name" value="HIS_KIN"/>
    <property type="match status" value="1"/>
</dbReference>
<dbReference type="Gene3D" id="1.10.287.130">
    <property type="match status" value="1"/>
</dbReference>
<dbReference type="AlphaFoldDB" id="A1ZIZ7"/>
<dbReference type="SMART" id="SM00091">
    <property type="entry name" value="PAS"/>
    <property type="match status" value="4"/>
</dbReference>
<dbReference type="InterPro" id="IPR029016">
    <property type="entry name" value="GAF-like_dom_sf"/>
</dbReference>
<dbReference type="InterPro" id="IPR003594">
    <property type="entry name" value="HATPase_dom"/>
</dbReference>
<evidence type="ECO:0000313" key="10">
    <source>
        <dbReference type="Proteomes" id="UP000004095"/>
    </source>
</evidence>
<dbReference type="PANTHER" id="PTHR43304">
    <property type="entry name" value="PHYTOCHROME-LIKE PROTEIN CPH1"/>
    <property type="match status" value="1"/>
</dbReference>
<dbReference type="CDD" id="cd00130">
    <property type="entry name" value="PAS"/>
    <property type="match status" value="3"/>
</dbReference>
<reference evidence="9 10" key="1">
    <citation type="submission" date="2007-01" db="EMBL/GenBank/DDBJ databases">
        <authorList>
            <person name="Haygood M."/>
            <person name="Podell S."/>
            <person name="Anderson C."/>
            <person name="Hopkinson B."/>
            <person name="Roe K."/>
            <person name="Barbeau K."/>
            <person name="Gaasterland T."/>
            <person name="Ferriera S."/>
            <person name="Johnson J."/>
            <person name="Kravitz S."/>
            <person name="Beeson K."/>
            <person name="Sutton G."/>
            <person name="Rogers Y.-H."/>
            <person name="Friedman R."/>
            <person name="Frazier M."/>
            <person name="Venter J.C."/>
        </authorList>
    </citation>
    <scope>NUCLEOTIDE SEQUENCE [LARGE SCALE GENOMIC DNA]</scope>
    <source>
        <strain evidence="9 10">ATCC 23134</strain>
    </source>
</reference>
<evidence type="ECO:0000256" key="2">
    <source>
        <dbReference type="ARBA" id="ARBA00012438"/>
    </source>
</evidence>
<dbReference type="EC" id="2.7.13.3" evidence="2"/>
<feature type="coiled-coil region" evidence="6">
    <location>
        <begin position="831"/>
        <end position="858"/>
    </location>
</feature>
<evidence type="ECO:0000256" key="1">
    <source>
        <dbReference type="ARBA" id="ARBA00000085"/>
    </source>
</evidence>
<dbReference type="SUPFAM" id="SSF55785">
    <property type="entry name" value="PYP-like sensor domain (PAS domain)"/>
    <property type="match status" value="4"/>
</dbReference>
<evidence type="ECO:0000256" key="3">
    <source>
        <dbReference type="ARBA" id="ARBA00022553"/>
    </source>
</evidence>
<evidence type="ECO:0000256" key="5">
    <source>
        <dbReference type="ARBA" id="ARBA00022777"/>
    </source>
</evidence>
<sequence length="1071" mass="121008">MNFMKNTPLHTSFSQNTPVQSTPIFWEATIAPLSLKYVSQSVITLLPQLTSKKLTNFWECIHPEDLQFVQQYYEQATQKGGVQTIQYRVCPANQPPIWVKDVFELRPGQSTSPKLFGLISQEKQHNSAHEILKKREQAIKDIVNHSAHKKGQAYFNQIAQSLCQVIAADFVVIGKNIPQDQKIQTITISTTNQLIPNFCYVLQGTPCANVTGQSTCVYPQNVAELFPEDKMLTEMSVEGYLGTPIFDSEGKSLGIIIALYKQAIDNASYTSSLFELFATRIGAEMNRIQSEVKLKESEQRFRQYFKEDKAVKLLIHPDTSKIVDANQAAEAFYGYSYDELVQLKISDLNLLDQKGVVKSLQQAKHQQKNKFQFKHLTKTGLVKHVEAYSNPLYIDNTNYLLATVHDITENVQNKLELIKEKQFVDSIIQYAAEGISVFHQTSQYPYIRFTVWNQQMEKITGYTLKEINTLGWYQTILPDATHTHISGSVRMEQLMKGHNLSNESWIIEQKGGAQRVISISTNIINKADGTHIMAIMQDISEQKQAQKSLMDRQAHMQLLYQITSNASEEIDLQLQNALKLTTTFFNAETGMVSSVNQENFIVLNSYSTQDQMPAGTVIPLADTLCKVTLGKDDVLMVANTQDKKWATIKPKNSQVLSYIGTVIHVFGKKYGSLCITSTQAHTGYPSVAGEFINLLARWIGNLIEKQIKEKDLRESEERYRSLTESAPIGIVLHAKGKIIYANPFSKQTLEASHQDQLLNLPIQNILHPDSLQVASERIKELYAKKGSYVPPVEEKIVTLKNNIKYCLISGISIEYKGQPAICNVFADISDRKKVEKELLRKKNQLEKVNKELEELTYVASHDLKAPLANLQGLMMLIEEAQGIKEDNLDVFERMQLSVVRMQNTLNNLNEVIALKQEMGMQKESIGFEALFANVKASLETQIVEAKASITTDFSAAPSVEYPLFHLKSIMQNLLTNAIKYRDAHRPLSIRIRTTMHNGQVCLMVKDNGLGIDLSKSKDKLFGLFKRLHVHVEGKGIGLYILKSIVESHRGFIEVTSKLNQGTTFKIYLGNE</sequence>
<dbReference type="PANTHER" id="PTHR43304:SF1">
    <property type="entry name" value="PAC DOMAIN-CONTAINING PROTEIN"/>
    <property type="match status" value="1"/>
</dbReference>
<gene>
    <name evidence="9" type="ORF">M23134_00417</name>
</gene>
<comment type="caution">
    <text evidence="9">The sequence shown here is derived from an EMBL/GenBank/DDBJ whole genome shotgun (WGS) entry which is preliminary data.</text>
</comment>
<dbReference type="InterPro" id="IPR036890">
    <property type="entry name" value="HATPase_C_sf"/>
</dbReference>
<dbReference type="PROSITE" id="PS50113">
    <property type="entry name" value="PAC"/>
    <property type="match status" value="1"/>
</dbReference>
<dbReference type="InterPro" id="IPR003661">
    <property type="entry name" value="HisK_dim/P_dom"/>
</dbReference>
<proteinExistence type="predicted"/>
<dbReference type="eggNOG" id="COG4191">
    <property type="taxonomic scope" value="Bacteria"/>
</dbReference>
<dbReference type="EMBL" id="AAWS01000010">
    <property type="protein sequence ID" value="EAY29533.1"/>
    <property type="molecule type" value="Genomic_DNA"/>
</dbReference>
<evidence type="ECO:0000313" key="9">
    <source>
        <dbReference type="EMBL" id="EAY29533.1"/>
    </source>
</evidence>
<dbReference type="InterPro" id="IPR005467">
    <property type="entry name" value="His_kinase_dom"/>
</dbReference>
<dbReference type="Pfam" id="PF13426">
    <property type="entry name" value="PAS_9"/>
    <property type="match status" value="2"/>
</dbReference>
<dbReference type="Gene3D" id="3.30.450.40">
    <property type="match status" value="1"/>
</dbReference>
<keyword evidence="3" id="KW-0597">Phosphoprotein</keyword>
<dbReference type="SUPFAM" id="SSF55874">
    <property type="entry name" value="ATPase domain of HSP90 chaperone/DNA topoisomerase II/histidine kinase"/>
    <property type="match status" value="1"/>
</dbReference>
<dbReference type="PRINTS" id="PR00344">
    <property type="entry name" value="BCTRLSENSOR"/>
</dbReference>
<dbReference type="InterPro" id="IPR004358">
    <property type="entry name" value="Sig_transdc_His_kin-like_C"/>
</dbReference>
<dbReference type="Pfam" id="PF02518">
    <property type="entry name" value="HATPase_c"/>
    <property type="match status" value="1"/>
</dbReference>
<feature type="domain" description="Histidine kinase" evidence="7">
    <location>
        <begin position="858"/>
        <end position="1071"/>
    </location>
</feature>
<dbReference type="InterPro" id="IPR036097">
    <property type="entry name" value="HisK_dim/P_sf"/>
</dbReference>
<evidence type="ECO:0000256" key="4">
    <source>
        <dbReference type="ARBA" id="ARBA00022679"/>
    </source>
</evidence>
<dbReference type="SMART" id="SM00387">
    <property type="entry name" value="HATPase_c"/>
    <property type="match status" value="1"/>
</dbReference>
<accession>A1ZIZ7</accession>
<keyword evidence="10" id="KW-1185">Reference proteome</keyword>
<dbReference type="InterPro" id="IPR000014">
    <property type="entry name" value="PAS"/>
</dbReference>
<dbReference type="Gene3D" id="3.30.565.10">
    <property type="entry name" value="Histidine kinase-like ATPase, C-terminal domain"/>
    <property type="match status" value="1"/>
</dbReference>
<comment type="catalytic activity">
    <reaction evidence="1">
        <text>ATP + protein L-histidine = ADP + protein N-phospho-L-histidine.</text>
        <dbReference type="EC" id="2.7.13.3"/>
    </reaction>
</comment>
<evidence type="ECO:0000256" key="6">
    <source>
        <dbReference type="SAM" id="Coils"/>
    </source>
</evidence>
<dbReference type="OrthoDB" id="9766459at2"/>
<keyword evidence="5" id="KW-0418">Kinase</keyword>
<dbReference type="InterPro" id="IPR052162">
    <property type="entry name" value="Sensor_kinase/Photoreceptor"/>
</dbReference>
<dbReference type="GO" id="GO:0000155">
    <property type="term" value="F:phosphorelay sensor kinase activity"/>
    <property type="evidence" value="ECO:0007669"/>
    <property type="project" value="InterPro"/>
</dbReference>
<feature type="domain" description="PAC" evidence="8">
    <location>
        <begin position="500"/>
        <end position="551"/>
    </location>
</feature>
<evidence type="ECO:0000259" key="7">
    <source>
        <dbReference type="PROSITE" id="PS50109"/>
    </source>
</evidence>
<organism evidence="9 10">
    <name type="scientific">Microscilla marina ATCC 23134</name>
    <dbReference type="NCBI Taxonomy" id="313606"/>
    <lineage>
        <taxon>Bacteria</taxon>
        <taxon>Pseudomonadati</taxon>
        <taxon>Bacteroidota</taxon>
        <taxon>Cytophagia</taxon>
        <taxon>Cytophagales</taxon>
        <taxon>Microscillaceae</taxon>
        <taxon>Microscilla</taxon>
    </lineage>
</organism>
<dbReference type="SUPFAM" id="SSF55781">
    <property type="entry name" value="GAF domain-like"/>
    <property type="match status" value="2"/>
</dbReference>
<dbReference type="InterPro" id="IPR000700">
    <property type="entry name" value="PAS-assoc_C"/>
</dbReference>
<dbReference type="InterPro" id="IPR035965">
    <property type="entry name" value="PAS-like_dom_sf"/>
</dbReference>
<name>A1ZIZ7_MICM2</name>
<dbReference type="Pfam" id="PF13188">
    <property type="entry name" value="PAS_8"/>
    <property type="match status" value="1"/>
</dbReference>
<dbReference type="SUPFAM" id="SSF47384">
    <property type="entry name" value="Homodimeric domain of signal transducing histidine kinase"/>
    <property type="match status" value="1"/>
</dbReference>
<dbReference type="eggNOG" id="COG2202">
    <property type="taxonomic scope" value="Bacteria"/>
</dbReference>
<dbReference type="SMART" id="SM00388">
    <property type="entry name" value="HisKA"/>
    <property type="match status" value="1"/>
</dbReference>
<keyword evidence="6" id="KW-0175">Coiled coil</keyword>
<dbReference type="eggNOG" id="COG4251">
    <property type="taxonomic scope" value="Bacteria"/>
</dbReference>
<dbReference type="CDD" id="cd00082">
    <property type="entry name" value="HisKA"/>
    <property type="match status" value="1"/>
</dbReference>
<dbReference type="Proteomes" id="UP000004095">
    <property type="component" value="Unassembled WGS sequence"/>
</dbReference>
<dbReference type="Gene3D" id="3.30.450.20">
    <property type="entry name" value="PAS domain"/>
    <property type="match status" value="4"/>
</dbReference>
<evidence type="ECO:0000259" key="8">
    <source>
        <dbReference type="PROSITE" id="PS50113"/>
    </source>
</evidence>
<keyword evidence="4" id="KW-0808">Transferase</keyword>
<dbReference type="NCBIfam" id="TIGR00229">
    <property type="entry name" value="sensory_box"/>
    <property type="match status" value="3"/>
</dbReference>
<protein>
    <recommendedName>
        <fullName evidence="2">histidine kinase</fullName>
        <ecNumber evidence="2">2.7.13.3</ecNumber>
    </recommendedName>
</protein>